<dbReference type="EMBL" id="PVTO01000008">
    <property type="protein sequence ID" value="PRY82794.1"/>
    <property type="molecule type" value="Genomic_DNA"/>
</dbReference>
<dbReference type="InterPro" id="IPR016181">
    <property type="entry name" value="Acyl_CoA_acyltransferase"/>
</dbReference>
<organism evidence="2 3">
    <name type="scientific">Alkalibacterium olivapovliticus</name>
    <dbReference type="NCBI Taxonomy" id="99907"/>
    <lineage>
        <taxon>Bacteria</taxon>
        <taxon>Bacillati</taxon>
        <taxon>Bacillota</taxon>
        <taxon>Bacilli</taxon>
        <taxon>Lactobacillales</taxon>
        <taxon>Carnobacteriaceae</taxon>
        <taxon>Alkalibacterium</taxon>
    </lineage>
</organism>
<dbReference type="InterPro" id="IPR000182">
    <property type="entry name" value="GNAT_dom"/>
</dbReference>
<dbReference type="PROSITE" id="PS51186">
    <property type="entry name" value="GNAT"/>
    <property type="match status" value="1"/>
</dbReference>
<reference evidence="2 3" key="1">
    <citation type="submission" date="2018-03" db="EMBL/GenBank/DDBJ databases">
        <title>Genomic Encyclopedia of Archaeal and Bacterial Type Strains, Phase II (KMG-II): from individual species to whole genera.</title>
        <authorList>
            <person name="Goeker M."/>
        </authorList>
    </citation>
    <scope>NUCLEOTIDE SEQUENCE [LARGE SCALE GENOMIC DNA]</scope>
    <source>
        <strain evidence="2 3">DSM 13175</strain>
    </source>
</reference>
<protein>
    <submittedName>
        <fullName evidence="2">Acetyltransferase (GNAT) family protein</fullName>
    </submittedName>
</protein>
<gene>
    <name evidence="2" type="ORF">CLV38_1082</name>
</gene>
<evidence type="ECO:0000313" key="3">
    <source>
        <dbReference type="Proteomes" id="UP000238205"/>
    </source>
</evidence>
<evidence type="ECO:0000259" key="1">
    <source>
        <dbReference type="PROSITE" id="PS51186"/>
    </source>
</evidence>
<dbReference type="OrthoDB" id="6382410at2"/>
<name>A0A2T0W8C8_9LACT</name>
<dbReference type="SUPFAM" id="SSF55729">
    <property type="entry name" value="Acyl-CoA N-acyltransferases (Nat)"/>
    <property type="match status" value="1"/>
</dbReference>
<dbReference type="Gene3D" id="3.40.630.30">
    <property type="match status" value="1"/>
</dbReference>
<feature type="domain" description="N-acetyltransferase" evidence="1">
    <location>
        <begin position="4"/>
        <end position="174"/>
    </location>
</feature>
<comment type="caution">
    <text evidence="2">The sequence shown here is derived from an EMBL/GenBank/DDBJ whole genome shotgun (WGS) entry which is preliminary data.</text>
</comment>
<accession>A0A2T0W8C8</accession>
<proteinExistence type="predicted"/>
<dbReference type="Pfam" id="PF00583">
    <property type="entry name" value="Acetyltransf_1"/>
    <property type="match status" value="1"/>
</dbReference>
<keyword evidence="3" id="KW-1185">Reference proteome</keyword>
<keyword evidence="2" id="KW-0808">Transferase</keyword>
<dbReference type="GO" id="GO:0016747">
    <property type="term" value="F:acyltransferase activity, transferring groups other than amino-acyl groups"/>
    <property type="evidence" value="ECO:0007669"/>
    <property type="project" value="InterPro"/>
</dbReference>
<evidence type="ECO:0000313" key="2">
    <source>
        <dbReference type="EMBL" id="PRY82794.1"/>
    </source>
</evidence>
<dbReference type="AlphaFoldDB" id="A0A2T0W8C8"/>
<dbReference type="Proteomes" id="UP000238205">
    <property type="component" value="Unassembled WGS sequence"/>
</dbReference>
<dbReference type="RefSeq" id="WP_106192445.1">
    <property type="nucleotide sequence ID" value="NZ_PVTO01000008.1"/>
</dbReference>
<sequence>MKNIVIKEATAEDLSTIKGILYETAVWLSKKGSTQWAGLLKGEDVHNVQQAIEKKEVFLAYSHNEVIGTFALWDKQTKWDIDLWGLENHEDFYYLHRIAVDRTKKEGKKGYNLIEGAKEIARHNQKKGIRLDCIATNNQLNSFYNAHGFTFVKTIKDYDNGEGLQDYNLYQWEI</sequence>